<evidence type="ECO:0000256" key="2">
    <source>
        <dbReference type="SAM" id="Phobius"/>
    </source>
</evidence>
<proteinExistence type="predicted"/>
<feature type="region of interest" description="Disordered" evidence="1">
    <location>
        <begin position="599"/>
        <end position="658"/>
    </location>
</feature>
<feature type="transmembrane region" description="Helical" evidence="2">
    <location>
        <begin position="435"/>
        <end position="456"/>
    </location>
</feature>
<evidence type="ECO:0000313" key="4">
    <source>
        <dbReference type="Proteomes" id="UP000285060"/>
    </source>
</evidence>
<evidence type="ECO:0000256" key="1">
    <source>
        <dbReference type="SAM" id="MobiDB-lite"/>
    </source>
</evidence>
<feature type="transmembrane region" description="Helical" evidence="2">
    <location>
        <begin position="489"/>
        <end position="511"/>
    </location>
</feature>
<reference evidence="3 4" key="1">
    <citation type="submission" date="2018-08" db="EMBL/GenBank/DDBJ databases">
        <title>Aphanomyces genome sequencing and annotation.</title>
        <authorList>
            <person name="Minardi D."/>
            <person name="Oidtmann B."/>
            <person name="Van Der Giezen M."/>
            <person name="Studholme D.J."/>
        </authorList>
    </citation>
    <scope>NUCLEOTIDE SEQUENCE [LARGE SCALE GENOMIC DNA]</scope>
    <source>
        <strain evidence="3 4">NJM0002</strain>
    </source>
</reference>
<feature type="transmembrane region" description="Helical" evidence="2">
    <location>
        <begin position="393"/>
        <end position="414"/>
    </location>
</feature>
<evidence type="ECO:0000313" key="3">
    <source>
        <dbReference type="EMBL" id="RHY29661.1"/>
    </source>
</evidence>
<sequence>MKSLVVAPSMGSLHRGQHVTRTTEYRNCFRAARSRATRLAGLFCAILLTVDVIANDWELINYVGNGKHFLSPLLDCESVDVLEVEHSFPKDTSPNQISKVGRFMIDSALTQILDRAGTSYVLSMGSYAIRNPVNDICGDLVQTYPVLASATTSNQSIPLATVKDGITYIRGNALTHWFGSTLTAPHAMPGTTDSRLRDMGYVPGRAFADMRVTTPLPIPIPGRLSTSELPMYRFFSTSFCSGCAPHTELGLDLCSIVYSYNDTADTITIVSSDAVPGFRHELGMIFQRTWGTMASLIVRFLCMVMLLGAFGASEKTVRWTEPSDVDTTLKRLMHLVSPAQYRHPSGAFEFAYLCFNSDVLVFLYTLAVLFDEDIAMVFSRTLYRWHQHSDMDVWIELRLMALSLRWLWINCLLLKASKWLCNYVSTKLYTGQNVVMGWLNFSSVTWIYVSYAALAARNEFIEYGNSVRCDLDSTTQNMDAIFVDFFNSWYIRASGPLLAVIVGNLGLVLLVDHVWNRRWWRYLANNSLGRQYMFNSTSILCDEDTSFITRAGYAGASVEVRARALCTMQWFLSSHVIRFGLQEQPQAVRQIVATKASTLGHNHGHHTGRDSESSVSSPRGSTTGRRGKDDDKPHMVSPMADEDIRASSESAAAGDKTSSREMYLIVQDREGHVRMFDAEKRELQALGLEMKILRDSTFHIA</sequence>
<dbReference type="VEuPathDB" id="FungiDB:H310_03193"/>
<name>A0A3R6VAY8_9STRA</name>
<dbReference type="EMBL" id="QUSY01000409">
    <property type="protein sequence ID" value="RHY29661.1"/>
    <property type="molecule type" value="Genomic_DNA"/>
</dbReference>
<dbReference type="Proteomes" id="UP000285060">
    <property type="component" value="Unassembled WGS sequence"/>
</dbReference>
<dbReference type="AlphaFoldDB" id="A0A3R6VAY8"/>
<keyword evidence="2" id="KW-0812">Transmembrane</keyword>
<keyword evidence="2" id="KW-1133">Transmembrane helix</keyword>
<protein>
    <submittedName>
        <fullName evidence="3">Uncharacterized protein</fullName>
    </submittedName>
</protein>
<feature type="transmembrane region" description="Helical" evidence="2">
    <location>
        <begin position="350"/>
        <end position="370"/>
    </location>
</feature>
<organism evidence="3 4">
    <name type="scientific">Aphanomyces invadans</name>
    <dbReference type="NCBI Taxonomy" id="157072"/>
    <lineage>
        <taxon>Eukaryota</taxon>
        <taxon>Sar</taxon>
        <taxon>Stramenopiles</taxon>
        <taxon>Oomycota</taxon>
        <taxon>Saprolegniomycetes</taxon>
        <taxon>Saprolegniales</taxon>
        <taxon>Verrucalvaceae</taxon>
        <taxon>Aphanomyces</taxon>
    </lineage>
</organism>
<feature type="transmembrane region" description="Helical" evidence="2">
    <location>
        <begin position="290"/>
        <end position="310"/>
    </location>
</feature>
<gene>
    <name evidence="3" type="ORF">DYB32_004971</name>
</gene>
<comment type="caution">
    <text evidence="3">The sequence shown here is derived from an EMBL/GenBank/DDBJ whole genome shotgun (WGS) entry which is preliminary data.</text>
</comment>
<accession>A0A3R6VAY8</accession>
<feature type="compositionally biased region" description="Polar residues" evidence="1">
    <location>
        <begin position="613"/>
        <end position="624"/>
    </location>
</feature>
<keyword evidence="2" id="KW-0472">Membrane</keyword>
<keyword evidence="4" id="KW-1185">Reference proteome</keyword>